<proteinExistence type="predicted"/>
<dbReference type="Proteomes" id="UP000800082">
    <property type="component" value="Unassembled WGS sequence"/>
</dbReference>
<reference evidence="1" key="1">
    <citation type="journal article" date="2020" name="Stud. Mycol.">
        <title>101 Dothideomycetes genomes: a test case for predicting lifestyles and emergence of pathogens.</title>
        <authorList>
            <person name="Haridas S."/>
            <person name="Albert R."/>
            <person name="Binder M."/>
            <person name="Bloem J."/>
            <person name="Labutti K."/>
            <person name="Salamov A."/>
            <person name="Andreopoulos B."/>
            <person name="Baker S."/>
            <person name="Barry K."/>
            <person name="Bills G."/>
            <person name="Bluhm B."/>
            <person name="Cannon C."/>
            <person name="Castanera R."/>
            <person name="Culley D."/>
            <person name="Daum C."/>
            <person name="Ezra D."/>
            <person name="Gonzalez J."/>
            <person name="Henrissat B."/>
            <person name="Kuo A."/>
            <person name="Liang C."/>
            <person name="Lipzen A."/>
            <person name="Lutzoni F."/>
            <person name="Magnuson J."/>
            <person name="Mondo S."/>
            <person name="Nolan M."/>
            <person name="Ohm R."/>
            <person name="Pangilinan J."/>
            <person name="Park H.-J."/>
            <person name="Ramirez L."/>
            <person name="Alfaro M."/>
            <person name="Sun H."/>
            <person name="Tritt A."/>
            <person name="Yoshinaga Y."/>
            <person name="Zwiers L.-H."/>
            <person name="Turgeon B."/>
            <person name="Goodwin S."/>
            <person name="Spatafora J."/>
            <person name="Crous P."/>
            <person name="Grigoriev I."/>
        </authorList>
    </citation>
    <scope>NUCLEOTIDE SEQUENCE</scope>
    <source>
        <strain evidence="1">CBS 183.55</strain>
    </source>
</reference>
<evidence type="ECO:0000313" key="2">
    <source>
        <dbReference type="Proteomes" id="UP000800082"/>
    </source>
</evidence>
<dbReference type="RefSeq" id="XP_033445544.1">
    <property type="nucleotide sequence ID" value="XM_033593579.1"/>
</dbReference>
<dbReference type="AlphaFoldDB" id="A0A6A5RC79"/>
<gene>
    <name evidence="1" type="ORF">M421DRAFT_423842</name>
</gene>
<keyword evidence="2" id="KW-1185">Reference proteome</keyword>
<name>A0A6A5RC79_9PLEO</name>
<evidence type="ECO:0000313" key="1">
    <source>
        <dbReference type="EMBL" id="KAF1925292.1"/>
    </source>
</evidence>
<organism evidence="1 2">
    <name type="scientific">Didymella exigua CBS 183.55</name>
    <dbReference type="NCBI Taxonomy" id="1150837"/>
    <lineage>
        <taxon>Eukaryota</taxon>
        <taxon>Fungi</taxon>
        <taxon>Dikarya</taxon>
        <taxon>Ascomycota</taxon>
        <taxon>Pezizomycotina</taxon>
        <taxon>Dothideomycetes</taxon>
        <taxon>Pleosporomycetidae</taxon>
        <taxon>Pleosporales</taxon>
        <taxon>Pleosporineae</taxon>
        <taxon>Didymellaceae</taxon>
        <taxon>Didymella</taxon>
    </lineage>
</organism>
<dbReference type="EMBL" id="ML978985">
    <property type="protein sequence ID" value="KAF1925292.1"/>
    <property type="molecule type" value="Genomic_DNA"/>
</dbReference>
<sequence>MCILNFQDSVGGLEIDSLHRNGLKLALLYWNPLHQYRQSPAAIDNRSTPKYDA</sequence>
<accession>A0A6A5RC79</accession>
<protein>
    <submittedName>
        <fullName evidence="1">Uncharacterized protein</fullName>
    </submittedName>
</protein>
<dbReference type="GeneID" id="54351247"/>